<evidence type="ECO:0000313" key="3">
    <source>
        <dbReference type="Proteomes" id="UP000184111"/>
    </source>
</evidence>
<evidence type="ECO:0000313" key="2">
    <source>
        <dbReference type="EMBL" id="SHM22977.1"/>
    </source>
</evidence>
<feature type="compositionally biased region" description="Gly residues" evidence="1">
    <location>
        <begin position="45"/>
        <end position="58"/>
    </location>
</feature>
<dbReference type="Proteomes" id="UP000184111">
    <property type="component" value="Unassembled WGS sequence"/>
</dbReference>
<dbReference type="STRING" id="310782.SAMN05216499_109146"/>
<gene>
    <name evidence="2" type="ORF">SAMN05216499_109146</name>
</gene>
<dbReference type="EMBL" id="FRBI01000009">
    <property type="protein sequence ID" value="SHM22977.1"/>
    <property type="molecule type" value="Genomic_DNA"/>
</dbReference>
<accession>A0A1M7H4U0</accession>
<proteinExistence type="predicted"/>
<keyword evidence="3" id="KW-1185">Reference proteome</keyword>
<name>A0A1M7H4U0_9ACTN</name>
<feature type="region of interest" description="Disordered" evidence="1">
    <location>
        <begin position="1"/>
        <end position="94"/>
    </location>
</feature>
<sequence>MPPQRDRGGATGHRPPGGRRVFGGWRNCREPGNVPHEDERVAGGPPAGSSGGVMGGWVPGPMSDWLRGGDRRPGGISTTGPKPWLRTDPPGTCPVPEDQRAWTERWLRWCAEEFGPAAPRREIALPGFAPAGFTGTQEQAELLVRRVGAVMGANVSGIHVLLVESPEKVQHRRHQVGEYRKVLGRAVIELDRRVAARPDSFTGLVAHELAHARLIGERRATGLGISHAEEERLTDLVTVHLGMGVLSANAADDYVKAAGYSVTPVGELTDRMLTGRGDEPLYRMGYLSPADFGYALACWSDMRGETGPPWARHLKASVRDALTRGLAYRAARRR</sequence>
<evidence type="ECO:0000256" key="1">
    <source>
        <dbReference type="SAM" id="MobiDB-lite"/>
    </source>
</evidence>
<protein>
    <submittedName>
        <fullName evidence="2">Uncharacterized protein</fullName>
    </submittedName>
</protein>
<dbReference type="AlphaFoldDB" id="A0A1M7H4U0"/>
<reference evidence="2 3" key="1">
    <citation type="submission" date="2016-11" db="EMBL/GenBank/DDBJ databases">
        <authorList>
            <person name="Jaros S."/>
            <person name="Januszkiewicz K."/>
            <person name="Wedrychowicz H."/>
        </authorList>
    </citation>
    <scope>NUCLEOTIDE SEQUENCE [LARGE SCALE GENOMIC DNA]</scope>
    <source>
        <strain evidence="2 3">CGMCC 4.2025</strain>
    </source>
</reference>
<organism evidence="2 3">
    <name type="scientific">Actinacidiphila paucisporea</name>
    <dbReference type="NCBI Taxonomy" id="310782"/>
    <lineage>
        <taxon>Bacteria</taxon>
        <taxon>Bacillati</taxon>
        <taxon>Actinomycetota</taxon>
        <taxon>Actinomycetes</taxon>
        <taxon>Kitasatosporales</taxon>
        <taxon>Streptomycetaceae</taxon>
        <taxon>Actinacidiphila</taxon>
    </lineage>
</organism>